<name>A0A811K1K2_9BILA</name>
<dbReference type="Proteomes" id="UP000614601">
    <property type="component" value="Unassembled WGS sequence"/>
</dbReference>
<dbReference type="EMBL" id="CAJFCW020000002">
    <property type="protein sequence ID" value="CAG9090029.1"/>
    <property type="molecule type" value="Genomic_DNA"/>
</dbReference>
<evidence type="ECO:0000313" key="1">
    <source>
        <dbReference type="EMBL" id="CAD5209771.1"/>
    </source>
</evidence>
<organism evidence="1 2">
    <name type="scientific">Bursaphelenchus okinawaensis</name>
    <dbReference type="NCBI Taxonomy" id="465554"/>
    <lineage>
        <taxon>Eukaryota</taxon>
        <taxon>Metazoa</taxon>
        <taxon>Ecdysozoa</taxon>
        <taxon>Nematoda</taxon>
        <taxon>Chromadorea</taxon>
        <taxon>Rhabditida</taxon>
        <taxon>Tylenchina</taxon>
        <taxon>Tylenchomorpha</taxon>
        <taxon>Aphelenchoidea</taxon>
        <taxon>Aphelenchoididae</taxon>
        <taxon>Bursaphelenchus</taxon>
    </lineage>
</organism>
<protein>
    <submittedName>
        <fullName evidence="1">Uncharacterized protein</fullName>
    </submittedName>
</protein>
<evidence type="ECO:0000313" key="2">
    <source>
        <dbReference type="Proteomes" id="UP000614601"/>
    </source>
</evidence>
<accession>A0A811K1K2</accession>
<comment type="caution">
    <text evidence="1">The sequence shown here is derived from an EMBL/GenBank/DDBJ whole genome shotgun (WGS) entry which is preliminary data.</text>
</comment>
<reference evidence="1" key="1">
    <citation type="submission" date="2020-09" db="EMBL/GenBank/DDBJ databases">
        <authorList>
            <person name="Kikuchi T."/>
        </authorList>
    </citation>
    <scope>NUCLEOTIDE SEQUENCE</scope>
    <source>
        <strain evidence="1">SH1</strain>
    </source>
</reference>
<keyword evidence="2" id="KW-1185">Reference proteome</keyword>
<gene>
    <name evidence="1" type="ORF">BOKJ2_LOCUS2854</name>
</gene>
<dbReference type="Proteomes" id="UP000783686">
    <property type="component" value="Unassembled WGS sequence"/>
</dbReference>
<proteinExistence type="predicted"/>
<sequence>MKADESLRQKLLQAELLPAKDGYDICARIYRFVHQNDRLVQSSTNICPRAEPLNDEDIKITLAPQDSEVRRVVLNLTTPENMFVLFVVDANNYIMKYDSSTKSFRPFISERKYLGLHITDKYVITQKCDGDEVEYRSYDGQLYPKTKDSSVSYCGQYGHGRDLGEEGIVP</sequence>
<dbReference type="EMBL" id="CAJFDH010000002">
    <property type="protein sequence ID" value="CAD5209771.1"/>
    <property type="molecule type" value="Genomic_DNA"/>
</dbReference>
<dbReference type="AlphaFoldDB" id="A0A811K1K2"/>